<dbReference type="Proteomes" id="UP001597273">
    <property type="component" value="Unassembled WGS sequence"/>
</dbReference>
<feature type="transmembrane region" description="Helical" evidence="5">
    <location>
        <begin position="192"/>
        <end position="213"/>
    </location>
</feature>
<dbReference type="InterPro" id="IPR038770">
    <property type="entry name" value="Na+/solute_symporter_sf"/>
</dbReference>
<reference evidence="7" key="1">
    <citation type="journal article" date="2019" name="Int. J. Syst. Evol. Microbiol.">
        <title>The Global Catalogue of Microorganisms (GCM) 10K type strain sequencing project: providing services to taxonomists for standard genome sequencing and annotation.</title>
        <authorList>
            <consortium name="The Broad Institute Genomics Platform"/>
            <consortium name="The Broad Institute Genome Sequencing Center for Infectious Disease"/>
            <person name="Wu L."/>
            <person name="Ma J."/>
        </authorList>
    </citation>
    <scope>NUCLEOTIDE SEQUENCE [LARGE SCALE GENOMIC DNA]</scope>
    <source>
        <strain evidence="7">CGMCC 1.15475</strain>
    </source>
</reference>
<feature type="transmembrane region" description="Helical" evidence="5">
    <location>
        <begin position="133"/>
        <end position="155"/>
    </location>
</feature>
<comment type="caution">
    <text evidence="6">The sequence shown here is derived from an EMBL/GenBank/DDBJ whole genome shotgun (WGS) entry which is preliminary data.</text>
</comment>
<evidence type="ECO:0000313" key="6">
    <source>
        <dbReference type="EMBL" id="MFD1864275.1"/>
    </source>
</evidence>
<evidence type="ECO:0000313" key="7">
    <source>
        <dbReference type="Proteomes" id="UP001597273"/>
    </source>
</evidence>
<protein>
    <submittedName>
        <fullName evidence="6">Bile acid:sodium symporter family protein</fullName>
    </submittedName>
</protein>
<accession>A0ABW4QLP2</accession>
<sequence length="330" mass="34638">MKMLESLSLFAGKYFAVWVILIALLAFFIPEAFLGFGSYITILLGVVMFGMGLTLKPVDFKIVLTRPLPVVIGVAAQFLIMPFAAFAIAYLLKLPPELAAGLVLLGCVPGGTASNVMVYLAKGNLALSVAMTSLSTLMAPIMTPLLLLLLAGQWLPVDPLAMFQSIIQVIIIPIALGFLVQRFFPGVVKKGITIVPLISVAAILIIVSAVTAANAQNVISSGFIVFLAVFLHNGFGLLLGYLTAMAMGLSENDRRAISLEVGMQNSGLGVALATAHFSPLAALPSVWGAIWHNISGPILATVWSKKPTTGTQAVHTARTGSVPAGIKAGK</sequence>
<evidence type="ECO:0000256" key="4">
    <source>
        <dbReference type="ARBA" id="ARBA00023136"/>
    </source>
</evidence>
<feature type="transmembrane region" description="Helical" evidence="5">
    <location>
        <begin position="161"/>
        <end position="180"/>
    </location>
</feature>
<dbReference type="PANTHER" id="PTHR10361:SF28">
    <property type="entry name" value="P3 PROTEIN-RELATED"/>
    <property type="match status" value="1"/>
</dbReference>
<feature type="transmembrane region" description="Helical" evidence="5">
    <location>
        <begin position="98"/>
        <end position="121"/>
    </location>
</feature>
<feature type="transmembrane region" description="Helical" evidence="5">
    <location>
        <begin position="12"/>
        <end position="30"/>
    </location>
</feature>
<proteinExistence type="predicted"/>
<comment type="subcellular location">
    <subcellularLocation>
        <location evidence="1">Membrane</location>
        <topology evidence="1">Multi-pass membrane protein</topology>
    </subcellularLocation>
</comment>
<dbReference type="Gene3D" id="1.20.1530.20">
    <property type="match status" value="1"/>
</dbReference>
<keyword evidence="3 5" id="KW-1133">Transmembrane helix</keyword>
<keyword evidence="2 5" id="KW-0812">Transmembrane</keyword>
<dbReference type="RefSeq" id="WP_204890651.1">
    <property type="nucleotide sequence ID" value="NZ_JBHUFW010000011.1"/>
</dbReference>
<feature type="transmembrane region" description="Helical" evidence="5">
    <location>
        <begin position="67"/>
        <end position="92"/>
    </location>
</feature>
<dbReference type="InterPro" id="IPR002657">
    <property type="entry name" value="BilAc:Na_symport/Acr3"/>
</dbReference>
<evidence type="ECO:0000256" key="3">
    <source>
        <dbReference type="ARBA" id="ARBA00022989"/>
    </source>
</evidence>
<evidence type="ECO:0000256" key="2">
    <source>
        <dbReference type="ARBA" id="ARBA00022692"/>
    </source>
</evidence>
<name>A0ABW4QLP2_9BACL</name>
<organism evidence="6 7">
    <name type="scientific">Planococcus chinensis</name>
    <dbReference type="NCBI Taxonomy" id="272917"/>
    <lineage>
        <taxon>Bacteria</taxon>
        <taxon>Bacillati</taxon>
        <taxon>Bacillota</taxon>
        <taxon>Bacilli</taxon>
        <taxon>Bacillales</taxon>
        <taxon>Caryophanaceae</taxon>
        <taxon>Planococcus</taxon>
    </lineage>
</organism>
<gene>
    <name evidence="6" type="ORF">ACFSDB_15300</name>
</gene>
<keyword evidence="4 5" id="KW-0472">Membrane</keyword>
<dbReference type="EMBL" id="JBHUFW010000011">
    <property type="protein sequence ID" value="MFD1864275.1"/>
    <property type="molecule type" value="Genomic_DNA"/>
</dbReference>
<dbReference type="Pfam" id="PF01758">
    <property type="entry name" value="SBF"/>
    <property type="match status" value="1"/>
</dbReference>
<feature type="transmembrane region" description="Helical" evidence="5">
    <location>
        <begin position="36"/>
        <end position="55"/>
    </location>
</feature>
<feature type="transmembrane region" description="Helical" evidence="5">
    <location>
        <begin position="219"/>
        <end position="244"/>
    </location>
</feature>
<dbReference type="InterPro" id="IPR004710">
    <property type="entry name" value="Bilac:Na_transpt"/>
</dbReference>
<dbReference type="PANTHER" id="PTHR10361">
    <property type="entry name" value="SODIUM-BILE ACID COTRANSPORTER"/>
    <property type="match status" value="1"/>
</dbReference>
<keyword evidence="7" id="KW-1185">Reference proteome</keyword>
<evidence type="ECO:0000256" key="1">
    <source>
        <dbReference type="ARBA" id="ARBA00004141"/>
    </source>
</evidence>
<evidence type="ECO:0000256" key="5">
    <source>
        <dbReference type="SAM" id="Phobius"/>
    </source>
</evidence>